<dbReference type="Gene3D" id="3.90.550.10">
    <property type="entry name" value="Spore Coat Polysaccharide Biosynthesis Protein SpsA, Chain A"/>
    <property type="match status" value="1"/>
</dbReference>
<evidence type="ECO:0000259" key="1">
    <source>
        <dbReference type="Pfam" id="PF00535"/>
    </source>
</evidence>
<dbReference type="GO" id="GO:0016758">
    <property type="term" value="F:hexosyltransferase activity"/>
    <property type="evidence" value="ECO:0007669"/>
    <property type="project" value="UniProtKB-ARBA"/>
</dbReference>
<dbReference type="PANTHER" id="PTHR22916:SF3">
    <property type="entry name" value="UDP-GLCNAC:BETAGAL BETA-1,3-N-ACETYLGLUCOSAMINYLTRANSFERASE-LIKE PROTEIN 1"/>
    <property type="match status" value="1"/>
</dbReference>
<evidence type="ECO:0000313" key="3">
    <source>
        <dbReference type="Proteomes" id="UP000218711"/>
    </source>
</evidence>
<sequence length="267" mass="31420">MMTNLIKHTFVICAYKESPYLEACIKSLLLQTSVKEKISTILIYTSTPNKYISSIATKYNLAVHTGIGGGIGNDWNNALSATNTKYVTIAHQDDIYDPLYGKRILELFNSKENINLVFSDYYEIDENDERRKRNINLKIKTLALRILSLSDNKKYQRRIYAFGNFICCPAVSYNMEKLSDFKFDNTLKMAVDWDAWERIMKRSGFIRYIPERLMAHRIHSESETTNNTIDKNREKEEYDMFRRYWGENITKILMNFYTNNQKGNEEH</sequence>
<dbReference type="Pfam" id="PF00535">
    <property type="entry name" value="Glycos_transf_2"/>
    <property type="match status" value="1"/>
</dbReference>
<name>A0A2A5SSP2_LACLC</name>
<comment type="caution">
    <text evidence="2">The sequence shown here is derived from an EMBL/GenBank/DDBJ whole genome shotgun (WGS) entry which is preliminary data.</text>
</comment>
<reference evidence="2 3" key="1">
    <citation type="submission" date="2014-12" db="EMBL/GenBank/DDBJ databases">
        <title>Draft genome sequences of 10 type strains of Lactococcus.</title>
        <authorList>
            <person name="Sun Z."/>
            <person name="Zhong Z."/>
            <person name="Liu W."/>
            <person name="Zhang W."/>
            <person name="Zhang H."/>
        </authorList>
    </citation>
    <scope>NUCLEOTIDE SEQUENCE [LARGE SCALE GENOMIC DNA]</scope>
    <source>
        <strain evidence="2 3">DSM 21502</strain>
    </source>
</reference>
<protein>
    <submittedName>
        <fullName evidence="2">Glycosyl transferase</fullName>
    </submittedName>
</protein>
<gene>
    <name evidence="2" type="ORF">RU92_GL002239</name>
</gene>
<evidence type="ECO:0000313" key="2">
    <source>
        <dbReference type="EMBL" id="PCS18133.1"/>
    </source>
</evidence>
<dbReference type="EMBL" id="JXKC01000006">
    <property type="protein sequence ID" value="PCS18133.1"/>
    <property type="molecule type" value="Genomic_DNA"/>
</dbReference>
<dbReference type="SUPFAM" id="SSF53448">
    <property type="entry name" value="Nucleotide-diphospho-sugar transferases"/>
    <property type="match status" value="1"/>
</dbReference>
<dbReference type="AlphaFoldDB" id="A0A2A5SSP2"/>
<accession>A0A2A5SSP2</accession>
<dbReference type="InterPro" id="IPR029044">
    <property type="entry name" value="Nucleotide-diphossugar_trans"/>
</dbReference>
<organism evidence="2 3">
    <name type="scientific">Lactococcus cremoris subsp. tructae</name>
    <dbReference type="NCBI Taxonomy" id="542833"/>
    <lineage>
        <taxon>Bacteria</taxon>
        <taxon>Bacillati</taxon>
        <taxon>Bacillota</taxon>
        <taxon>Bacilli</taxon>
        <taxon>Lactobacillales</taxon>
        <taxon>Streptococcaceae</taxon>
        <taxon>Lactococcus</taxon>
    </lineage>
</organism>
<proteinExistence type="predicted"/>
<dbReference type="Proteomes" id="UP000218711">
    <property type="component" value="Unassembled WGS sequence"/>
</dbReference>
<keyword evidence="2" id="KW-0808">Transferase</keyword>
<feature type="domain" description="Glycosyltransferase 2-like" evidence="1">
    <location>
        <begin position="10"/>
        <end position="168"/>
    </location>
</feature>
<dbReference type="InterPro" id="IPR001173">
    <property type="entry name" value="Glyco_trans_2-like"/>
</dbReference>
<dbReference type="PANTHER" id="PTHR22916">
    <property type="entry name" value="GLYCOSYLTRANSFERASE"/>
    <property type="match status" value="1"/>
</dbReference>